<dbReference type="PANTHER" id="PTHR46239:SF1">
    <property type="entry name" value="DNA REPAIR PROTEIN RAD51 HOMOLOG 3"/>
    <property type="match status" value="1"/>
</dbReference>
<feature type="compositionally biased region" description="Low complexity" evidence="7">
    <location>
        <begin position="141"/>
        <end position="156"/>
    </location>
</feature>
<feature type="region of interest" description="Disordered" evidence="7">
    <location>
        <begin position="1"/>
        <end position="63"/>
    </location>
</feature>
<evidence type="ECO:0000256" key="2">
    <source>
        <dbReference type="ARBA" id="ARBA00022741"/>
    </source>
</evidence>
<evidence type="ECO:0000256" key="5">
    <source>
        <dbReference type="ARBA" id="ARBA00023204"/>
    </source>
</evidence>
<evidence type="ECO:0000256" key="4">
    <source>
        <dbReference type="ARBA" id="ARBA00022840"/>
    </source>
</evidence>
<feature type="compositionally biased region" description="Polar residues" evidence="7">
    <location>
        <begin position="81"/>
        <end position="91"/>
    </location>
</feature>
<evidence type="ECO:0000256" key="6">
    <source>
        <dbReference type="ARBA" id="ARBA00023242"/>
    </source>
</evidence>
<sequence>MPLTPSLAYSSGYHDNSPPGPSQPTPSQRLLSQILPAHPHSSHHPKSCPAKPCVASHSPRGTATATVTVTAKQASPIAPSVNATPTKSSLRLSHPPPAPSFSDMHQLFPQSKRARQRDSSSRSATAATSPLTESSSALFQSNTSSAPTGSLSSPSPNVRPLSGISRPLPTPSTPSPSQRSVPSNAGNVPLIPMPQRTVQDFEKLLPRRQPSSAPTTDALQHALLQAIPPQPPVPPPSHVAPLAYDLAPLPSATETLPRRTGWSLTGFRSFDLDLVRIADVVSLEQARNDSSDVASTEDDAQSTSRPASRNGPRIQPPHLGHSDRGLPSGSILEVLGPSGSGKSSFLLQFAITERLRALGKAREALATHSADADTLLGGDIDLEGGTEGEGTPFTDSCYFTQDFWDAEISTADQVFLIDCEGALSPERVADAAWTAVISLWMSTQEQPNSTRAAEHAGVSSIPAATKQDRSETPEEVRRLVTAVLAGIHLSRVVSLAGLIALLHSLRPTDEYHDGQSKKGIPTALPLRTSLVLIDSLSYHIRSPGGSSQDRKVAAQVTDRIRQMLLRLQKPFEYRSQPGVTIEEQKQTRTRCREAASRLCTPTILFTNQLGIRRGQKERDSFRRGSPLGRSTMGSGSGRSSNTRNARGEGLSLLAPILNGVRPPQPASMRDEPPAPSVALCGPEMWEGEEPAKTAPGHLQDLKWRNSSTQPMGHDRGWPPSFLGQDVWRILLFRHGTFGYRYAQLVSIPPAIQNELSALWVQTRERVRARATAFATGDDQGFGVAHSTDVERRPSHTRHNEPEQIEAPSTALEKQTGEDPDKKMLKLLSQLRTSLFRWRPFHVTSRGLNS</sequence>
<feature type="compositionally biased region" description="Polar residues" evidence="7">
    <location>
        <begin position="130"/>
        <end position="140"/>
    </location>
</feature>
<evidence type="ECO:0000256" key="7">
    <source>
        <dbReference type="SAM" id="MobiDB-lite"/>
    </source>
</evidence>
<reference evidence="8" key="1">
    <citation type="journal article" date="2014" name="Genome Biol. Evol.">
        <title>Gene Loss Rather Than Gene Gain Is Associated with a Host Jump from Monocots to Dicots in the Smut Fungus Melanopsichium pennsylvanicum.</title>
        <authorList>
            <person name="Sharma R."/>
            <person name="Mishra B."/>
            <person name="Runge F."/>
            <person name="Thines M."/>
        </authorList>
    </citation>
    <scope>NUCLEOTIDE SEQUENCE</scope>
    <source>
        <strain evidence="8">4</strain>
    </source>
</reference>
<dbReference type="GO" id="GO:0000400">
    <property type="term" value="F:four-way junction DNA binding"/>
    <property type="evidence" value="ECO:0007669"/>
    <property type="project" value="TreeGrafter"/>
</dbReference>
<organism evidence="8">
    <name type="scientific">Melanopsichium pennsylvanicum 4</name>
    <dbReference type="NCBI Taxonomy" id="1398559"/>
    <lineage>
        <taxon>Eukaryota</taxon>
        <taxon>Fungi</taxon>
        <taxon>Dikarya</taxon>
        <taxon>Basidiomycota</taxon>
        <taxon>Ustilaginomycotina</taxon>
        <taxon>Ustilaginomycetes</taxon>
        <taxon>Ustilaginales</taxon>
        <taxon>Ustilaginaceae</taxon>
        <taxon>Melanopsichium</taxon>
    </lineage>
</organism>
<accession>A0A077RDZ6</accession>
<feature type="compositionally biased region" description="Low complexity" evidence="7">
    <location>
        <begin position="628"/>
        <end position="644"/>
    </location>
</feature>
<evidence type="ECO:0000256" key="3">
    <source>
        <dbReference type="ARBA" id="ARBA00022763"/>
    </source>
</evidence>
<feature type="region of interest" description="Disordered" evidence="7">
    <location>
        <begin position="76"/>
        <end position="191"/>
    </location>
</feature>
<feature type="compositionally biased region" description="Basic and acidic residues" evidence="7">
    <location>
        <begin position="787"/>
        <end position="801"/>
    </location>
</feature>
<evidence type="ECO:0000313" key="8">
    <source>
        <dbReference type="EMBL" id="CDI56449.1"/>
    </source>
</evidence>
<keyword evidence="2" id="KW-0547">Nucleotide-binding</keyword>
<dbReference type="GO" id="GO:0033065">
    <property type="term" value="C:Rad51C-XRCC3 complex"/>
    <property type="evidence" value="ECO:0007669"/>
    <property type="project" value="TreeGrafter"/>
</dbReference>
<feature type="region of interest" description="Disordered" evidence="7">
    <location>
        <begin position="777"/>
        <end position="822"/>
    </location>
</feature>
<dbReference type="GO" id="GO:0033063">
    <property type="term" value="C:Rad51B-Rad51C-Rad51D-XRCC2 complex"/>
    <property type="evidence" value="ECO:0007669"/>
    <property type="project" value="TreeGrafter"/>
</dbReference>
<feature type="region of interest" description="Disordered" evidence="7">
    <location>
        <begin position="285"/>
        <end position="333"/>
    </location>
</feature>
<dbReference type="InterPro" id="IPR052093">
    <property type="entry name" value="HR_Repair_Mediator"/>
</dbReference>
<feature type="region of interest" description="Disordered" evidence="7">
    <location>
        <begin position="448"/>
        <end position="472"/>
    </location>
</feature>
<dbReference type="GO" id="GO:0007131">
    <property type="term" value="P:reciprocal meiotic recombination"/>
    <property type="evidence" value="ECO:0007669"/>
    <property type="project" value="TreeGrafter"/>
</dbReference>
<dbReference type="AlphaFoldDB" id="A0A077RDZ6"/>
<keyword evidence="3" id="KW-0227">DNA damage</keyword>
<keyword evidence="5" id="KW-0234">DNA repair</keyword>
<dbReference type="GO" id="GO:0005524">
    <property type="term" value="F:ATP binding"/>
    <property type="evidence" value="ECO:0007669"/>
    <property type="project" value="UniProtKB-KW"/>
</dbReference>
<dbReference type="GO" id="GO:0005657">
    <property type="term" value="C:replication fork"/>
    <property type="evidence" value="ECO:0007669"/>
    <property type="project" value="TreeGrafter"/>
</dbReference>
<keyword evidence="6" id="KW-0539">Nucleus</keyword>
<dbReference type="SUPFAM" id="SSF52540">
    <property type="entry name" value="P-loop containing nucleoside triphosphate hydrolases"/>
    <property type="match status" value="1"/>
</dbReference>
<name>A0A077RDZ6_9BASI</name>
<dbReference type="EMBL" id="HG529686">
    <property type="protein sequence ID" value="CDI56449.1"/>
    <property type="molecule type" value="Genomic_DNA"/>
</dbReference>
<dbReference type="InterPro" id="IPR027417">
    <property type="entry name" value="P-loop_NTPase"/>
</dbReference>
<proteinExistence type="predicted"/>
<comment type="subcellular location">
    <subcellularLocation>
        <location evidence="1">Nucleus</location>
    </subcellularLocation>
</comment>
<dbReference type="GO" id="GO:0000707">
    <property type="term" value="P:meiotic DNA recombinase assembly"/>
    <property type="evidence" value="ECO:0007669"/>
    <property type="project" value="TreeGrafter"/>
</dbReference>
<dbReference type="GO" id="GO:0008821">
    <property type="term" value="F:crossover junction DNA endonuclease activity"/>
    <property type="evidence" value="ECO:0007669"/>
    <property type="project" value="TreeGrafter"/>
</dbReference>
<evidence type="ECO:0000256" key="1">
    <source>
        <dbReference type="ARBA" id="ARBA00004123"/>
    </source>
</evidence>
<protein>
    <submittedName>
        <fullName evidence="8">Uncharacterized protein</fullName>
    </submittedName>
</protein>
<feature type="region of interest" description="Disordered" evidence="7">
    <location>
        <begin position="613"/>
        <end position="645"/>
    </location>
</feature>
<keyword evidence="4" id="KW-0067">ATP-binding</keyword>
<dbReference type="Gene3D" id="3.40.50.300">
    <property type="entry name" value="P-loop containing nucleotide triphosphate hydrolases"/>
    <property type="match status" value="1"/>
</dbReference>
<dbReference type="PANTHER" id="PTHR46239">
    <property type="entry name" value="DNA REPAIR PROTEIN RAD51 HOMOLOG 3 RAD51C"/>
    <property type="match status" value="1"/>
</dbReference>